<dbReference type="PROSITE" id="PS51898">
    <property type="entry name" value="TYR_RECOMBINASE"/>
    <property type="match status" value="1"/>
</dbReference>
<evidence type="ECO:0000256" key="4">
    <source>
        <dbReference type="ARBA" id="ARBA00023172"/>
    </source>
</evidence>
<proteinExistence type="inferred from homology"/>
<dbReference type="InterPro" id="IPR011010">
    <property type="entry name" value="DNA_brk_join_enz"/>
</dbReference>
<dbReference type="InterPro" id="IPR010998">
    <property type="entry name" value="Integrase_recombinase_N"/>
</dbReference>
<reference evidence="7 8" key="1">
    <citation type="submission" date="2024-09" db="EMBL/GenBank/DDBJ databases">
        <authorList>
            <person name="Sun Q."/>
            <person name="Mori K."/>
        </authorList>
    </citation>
    <scope>NUCLEOTIDE SEQUENCE [LARGE SCALE GENOMIC DNA]</scope>
    <source>
        <strain evidence="7 8">TBRC 5777</strain>
    </source>
</reference>
<keyword evidence="4" id="KW-0233">DNA recombination</keyword>
<dbReference type="Pfam" id="PF00589">
    <property type="entry name" value="Phage_integrase"/>
    <property type="match status" value="1"/>
</dbReference>
<name>A0ABV6JVN5_9PROT</name>
<keyword evidence="3" id="KW-0238">DNA-binding</keyword>
<dbReference type="PANTHER" id="PTHR30629">
    <property type="entry name" value="PROPHAGE INTEGRASE"/>
    <property type="match status" value="1"/>
</dbReference>
<dbReference type="EMBL" id="JBHLUN010000010">
    <property type="protein sequence ID" value="MFC0409758.1"/>
    <property type="molecule type" value="Genomic_DNA"/>
</dbReference>
<dbReference type="Gene3D" id="1.10.150.130">
    <property type="match status" value="1"/>
</dbReference>
<evidence type="ECO:0000313" key="8">
    <source>
        <dbReference type="Proteomes" id="UP001589865"/>
    </source>
</evidence>
<dbReference type="Proteomes" id="UP001589865">
    <property type="component" value="Unassembled WGS sequence"/>
</dbReference>
<dbReference type="Pfam" id="PF22022">
    <property type="entry name" value="Phage_int_M"/>
    <property type="match status" value="1"/>
</dbReference>
<evidence type="ECO:0000256" key="2">
    <source>
        <dbReference type="ARBA" id="ARBA00022908"/>
    </source>
</evidence>
<dbReference type="InterPro" id="IPR025166">
    <property type="entry name" value="Integrase_DNA_bind_dom"/>
</dbReference>
<dbReference type="RefSeq" id="WP_377045502.1">
    <property type="nucleotide sequence ID" value="NZ_JBHLUN010000010.1"/>
</dbReference>
<dbReference type="InterPro" id="IPR013762">
    <property type="entry name" value="Integrase-like_cat_sf"/>
</dbReference>
<comment type="similarity">
    <text evidence="1">Belongs to the 'phage' integrase family.</text>
</comment>
<feature type="domain" description="Tyr recombinase" evidence="6">
    <location>
        <begin position="211"/>
        <end position="404"/>
    </location>
</feature>
<evidence type="ECO:0000256" key="5">
    <source>
        <dbReference type="SAM" id="MobiDB-lite"/>
    </source>
</evidence>
<dbReference type="InterPro" id="IPR038488">
    <property type="entry name" value="Integrase_DNA-bd_sf"/>
</dbReference>
<dbReference type="InterPro" id="IPR053876">
    <property type="entry name" value="Phage_int_M"/>
</dbReference>
<accession>A0ABV6JVN5</accession>
<evidence type="ECO:0000256" key="3">
    <source>
        <dbReference type="ARBA" id="ARBA00023125"/>
    </source>
</evidence>
<dbReference type="Pfam" id="PF13356">
    <property type="entry name" value="Arm-DNA-bind_3"/>
    <property type="match status" value="1"/>
</dbReference>
<dbReference type="Gene3D" id="1.10.443.10">
    <property type="entry name" value="Intergrase catalytic core"/>
    <property type="match status" value="1"/>
</dbReference>
<protein>
    <submittedName>
        <fullName evidence="7">Tyrosine-type recombinase/integrase</fullName>
    </submittedName>
</protein>
<evidence type="ECO:0000313" key="7">
    <source>
        <dbReference type="EMBL" id="MFC0409758.1"/>
    </source>
</evidence>
<gene>
    <name evidence="7" type="ORF">ACFFGY_16010</name>
</gene>
<dbReference type="SUPFAM" id="SSF56349">
    <property type="entry name" value="DNA breaking-rejoining enzymes"/>
    <property type="match status" value="1"/>
</dbReference>
<dbReference type="InterPro" id="IPR002104">
    <property type="entry name" value="Integrase_catalytic"/>
</dbReference>
<dbReference type="CDD" id="cd00801">
    <property type="entry name" value="INT_P4_C"/>
    <property type="match status" value="1"/>
</dbReference>
<dbReference type="Gene3D" id="3.30.160.390">
    <property type="entry name" value="Integrase, DNA-binding domain"/>
    <property type="match status" value="1"/>
</dbReference>
<dbReference type="InterPro" id="IPR050808">
    <property type="entry name" value="Phage_Integrase"/>
</dbReference>
<keyword evidence="2" id="KW-0229">DNA integration</keyword>
<feature type="region of interest" description="Disordered" evidence="5">
    <location>
        <begin position="417"/>
        <end position="443"/>
    </location>
</feature>
<evidence type="ECO:0000259" key="6">
    <source>
        <dbReference type="PROSITE" id="PS51898"/>
    </source>
</evidence>
<dbReference type="PANTHER" id="PTHR30629:SF2">
    <property type="entry name" value="PROPHAGE INTEGRASE INTS-RELATED"/>
    <property type="match status" value="1"/>
</dbReference>
<comment type="caution">
    <text evidence="7">The sequence shown here is derived from an EMBL/GenBank/DDBJ whole genome shotgun (WGS) entry which is preliminary data.</text>
</comment>
<sequence>MAGKLTALGVKALAAGSRTARFNDGDGLYLRVRAPGRADWVLRYRVATKLRDMGLGPYPEVPLARARELAADARRQRRGGYDPIDARKAAKQAKAAVHEPTFREVAKIYIANHSPSWRNSKHAAQWKSTLEAYAYPFFGDRRVSKVDREIVLEALRAIWTAKPETANRLRGRIEAILNLASARGWWSGANPADWKHLQQDLPSPRRVKERQHQTSLPYSRITAFLQELRKRRGLAAQALQLTILTAARTQEITGARWGEIDFDEAVWTLPAARMKAGKSHQVPLSAAAIAVLRPLKPAAATPEDFVFPGAKAGKSLSNMAMLELVRGMNEEGKSATKNTRPRWCDAEGLAITVHGFRATFRVWVGEQTQFPRELAEAALAHTIRDKVEAAYARTGLLERRRPLMTAWAEWCSRPQLVQRGGTKQTPAPTPEARAVSGGLSHHP</sequence>
<evidence type="ECO:0000256" key="1">
    <source>
        <dbReference type="ARBA" id="ARBA00008857"/>
    </source>
</evidence>
<organism evidence="7 8">
    <name type="scientific">Roseomonas elaeocarpi</name>
    <dbReference type="NCBI Taxonomy" id="907779"/>
    <lineage>
        <taxon>Bacteria</taxon>
        <taxon>Pseudomonadati</taxon>
        <taxon>Pseudomonadota</taxon>
        <taxon>Alphaproteobacteria</taxon>
        <taxon>Acetobacterales</taxon>
        <taxon>Roseomonadaceae</taxon>
        <taxon>Roseomonas</taxon>
    </lineage>
</organism>
<keyword evidence="8" id="KW-1185">Reference proteome</keyword>